<dbReference type="AlphaFoldDB" id="A0A448Z9G0"/>
<feature type="domain" description="Helicase-associated" evidence="1">
    <location>
        <begin position="643"/>
        <end position="707"/>
    </location>
</feature>
<feature type="domain" description="Helicase-associated" evidence="1">
    <location>
        <begin position="66"/>
        <end position="125"/>
    </location>
</feature>
<feature type="domain" description="Helicase-associated" evidence="1">
    <location>
        <begin position="373"/>
        <end position="433"/>
    </location>
</feature>
<dbReference type="PANTHER" id="PTHR33418">
    <property type="entry name" value="HELICASE-ASSOCIATED"/>
    <property type="match status" value="1"/>
</dbReference>
<dbReference type="EMBL" id="CAACVS010000179">
    <property type="protein sequence ID" value="VEU38646.1"/>
    <property type="molecule type" value="Genomic_DNA"/>
</dbReference>
<dbReference type="InterPro" id="IPR005114">
    <property type="entry name" value="Helicase_assoc"/>
</dbReference>
<feature type="domain" description="Helicase-associated" evidence="1">
    <location>
        <begin position="151"/>
        <end position="213"/>
    </location>
</feature>
<reference evidence="2 3" key="1">
    <citation type="submission" date="2019-01" db="EMBL/GenBank/DDBJ databases">
        <authorList>
            <person name="Ferrante I. M."/>
        </authorList>
    </citation>
    <scope>NUCLEOTIDE SEQUENCE [LARGE SCALE GENOMIC DNA]</scope>
    <source>
        <strain evidence="2 3">B856</strain>
    </source>
</reference>
<sequence length="740" mass="87459">MFALLYEFRKREGNTIVPSQHVENGEKLGSWLYYQRTLMRKGNLPKEKLEQLESLGVVATASARQLKWDKMFELLSKYRDREGHLDVPQSHKEDGESLGSWLAHQRKMKREKKLAKEKVDKLERLEVGNAQETIHLSNQHKLETVGVVFGEHTWKDMYQRLVHYQQQYGHSSVPQSYKDKDGKNLGTWLNTQRQSKKRGTLDQKLQGKLEAVDGFAWEISPGMYRWDAMFSLLRDYYEVEGHCNVPKDYTIRVVANIDDVQEKRLGSWLNQQRRSKLKGNLGADRQRRLESLGVVWDLSIIQWEEMFVHLRDFREREGHSNVPNRYKVETSFPLKNLGAWLQTQRRLKQEGTLDQNRRERLENLDVQWEIYSKWEKLHHLLVQYQEREGNCLVPQNHLEEGKTLGIWLNNQRSRKKSGTLTKEQCSALEDLGVVWDVAPAQWDSMFNLLVQFQLRTGHCRVPQTHKENGKNLGTWLNVQRQAKRNGTLDRAKEQELEKIGMVWNVASESWDEMLALVVRYKEREGDCLVPLKHTEDDKTLGTWLDLQRRFQKRGTLDPEKERQLTEIGMIWDKLTYKWEVMYSRLLEYKEREGDCSVPALHMEDGQGLGAWLNLQRKLHKNGNLDPLRQKRLEDVGVVFNRNKQRWESMFALLVQFREREGHCRVPQNHKEGVKQERLGSWLDSQRQKKKKEKLDFALQTRLEKVGVEWSIYTTSDMNDDDDWGFEGMDHLFDDNDLMAY</sequence>
<proteinExistence type="predicted"/>
<dbReference type="PANTHER" id="PTHR33418:SF1">
    <property type="entry name" value="HELICASE-ASSOCIATED DOMAIN-CONTAINING PROTEIN"/>
    <property type="match status" value="1"/>
</dbReference>
<organism evidence="2 3">
    <name type="scientific">Pseudo-nitzschia multistriata</name>
    <dbReference type="NCBI Taxonomy" id="183589"/>
    <lineage>
        <taxon>Eukaryota</taxon>
        <taxon>Sar</taxon>
        <taxon>Stramenopiles</taxon>
        <taxon>Ochrophyta</taxon>
        <taxon>Bacillariophyta</taxon>
        <taxon>Bacillariophyceae</taxon>
        <taxon>Bacillariophycidae</taxon>
        <taxon>Bacillariales</taxon>
        <taxon>Bacillariaceae</taxon>
        <taxon>Pseudo-nitzschia</taxon>
    </lineage>
</organism>
<evidence type="ECO:0000313" key="2">
    <source>
        <dbReference type="EMBL" id="VEU38646.1"/>
    </source>
</evidence>
<name>A0A448Z9G0_9STRA</name>
<feature type="domain" description="Helicase-associated" evidence="1">
    <location>
        <begin position="302"/>
        <end position="365"/>
    </location>
</feature>
<feature type="domain" description="Helicase-associated" evidence="1">
    <location>
        <begin position="224"/>
        <end position="294"/>
    </location>
</feature>
<feature type="domain" description="Helicase-associated" evidence="1">
    <location>
        <begin position="576"/>
        <end position="637"/>
    </location>
</feature>
<dbReference type="Proteomes" id="UP000291116">
    <property type="component" value="Unassembled WGS sequence"/>
</dbReference>
<keyword evidence="3" id="KW-1185">Reference proteome</keyword>
<dbReference type="Pfam" id="PF03457">
    <property type="entry name" value="HA"/>
    <property type="match status" value="10"/>
</dbReference>
<dbReference type="OrthoDB" id="44064at2759"/>
<protein>
    <recommendedName>
        <fullName evidence="1">Helicase-associated domain-containing protein</fullName>
    </recommendedName>
</protein>
<feature type="domain" description="Helicase-associated" evidence="1">
    <location>
        <begin position="439"/>
        <end position="501"/>
    </location>
</feature>
<dbReference type="Gene3D" id="6.10.140.530">
    <property type="match status" value="10"/>
</dbReference>
<accession>A0A448Z9G0</accession>
<feature type="domain" description="Helicase-associated" evidence="1">
    <location>
        <begin position="1"/>
        <end position="57"/>
    </location>
</feature>
<gene>
    <name evidence="2" type="ORF">PSNMU_V1.4_AUG-EV-PASAV3_0054700</name>
</gene>
<evidence type="ECO:0000259" key="1">
    <source>
        <dbReference type="Pfam" id="PF03457"/>
    </source>
</evidence>
<evidence type="ECO:0000313" key="3">
    <source>
        <dbReference type="Proteomes" id="UP000291116"/>
    </source>
</evidence>
<feature type="domain" description="Helicase-associated" evidence="1">
    <location>
        <begin position="507"/>
        <end position="569"/>
    </location>
</feature>